<evidence type="ECO:0000256" key="3">
    <source>
        <dbReference type="ARBA" id="ARBA00022475"/>
    </source>
</evidence>
<keyword evidence="6 7" id="KW-0472">Membrane</keyword>
<feature type="transmembrane region" description="Helical" evidence="7">
    <location>
        <begin position="32"/>
        <end position="51"/>
    </location>
</feature>
<evidence type="ECO:0000259" key="8">
    <source>
        <dbReference type="Pfam" id="PF03458"/>
    </source>
</evidence>
<evidence type="ECO:0000256" key="7">
    <source>
        <dbReference type="SAM" id="Phobius"/>
    </source>
</evidence>
<feature type="transmembrane region" description="Helical" evidence="7">
    <location>
        <begin position="63"/>
        <end position="83"/>
    </location>
</feature>
<evidence type="ECO:0000313" key="10">
    <source>
        <dbReference type="Proteomes" id="UP000199513"/>
    </source>
</evidence>
<dbReference type="OrthoDB" id="9791874at2"/>
<dbReference type="GO" id="GO:0005886">
    <property type="term" value="C:plasma membrane"/>
    <property type="evidence" value="ECO:0007669"/>
    <property type="project" value="UniProtKB-SubCell"/>
</dbReference>
<dbReference type="PANTHER" id="PTHR30506">
    <property type="entry name" value="INNER MEMBRANE PROTEIN"/>
    <property type="match status" value="1"/>
</dbReference>
<feature type="transmembrane region" description="Helical" evidence="7">
    <location>
        <begin position="177"/>
        <end position="195"/>
    </location>
</feature>
<feature type="transmembrane region" description="Helical" evidence="7">
    <location>
        <begin position="150"/>
        <end position="165"/>
    </location>
</feature>
<evidence type="ECO:0000256" key="4">
    <source>
        <dbReference type="ARBA" id="ARBA00022692"/>
    </source>
</evidence>
<dbReference type="STRING" id="1003.SAMN04488541_100486"/>
<protein>
    <submittedName>
        <fullName evidence="9">Uncharacterized membrane protein YeiH</fullName>
    </submittedName>
</protein>
<dbReference type="Proteomes" id="UP000199513">
    <property type="component" value="Unassembled WGS sequence"/>
</dbReference>
<dbReference type="RefSeq" id="WP_091539985.1">
    <property type="nucleotide sequence ID" value="NZ_FONY01000004.1"/>
</dbReference>
<dbReference type="PANTHER" id="PTHR30506:SF3">
    <property type="entry name" value="UPF0126 INNER MEMBRANE PROTEIN YADS-RELATED"/>
    <property type="match status" value="1"/>
</dbReference>
<evidence type="ECO:0000256" key="1">
    <source>
        <dbReference type="ARBA" id="ARBA00004651"/>
    </source>
</evidence>
<feature type="domain" description="Glycine transporter" evidence="8">
    <location>
        <begin position="92"/>
        <end position="166"/>
    </location>
</feature>
<comment type="similarity">
    <text evidence="2">Belongs to the UPF0126 family.</text>
</comment>
<evidence type="ECO:0000256" key="5">
    <source>
        <dbReference type="ARBA" id="ARBA00022989"/>
    </source>
</evidence>
<dbReference type="EMBL" id="FONY01000004">
    <property type="protein sequence ID" value="SFE63363.1"/>
    <property type="molecule type" value="Genomic_DNA"/>
</dbReference>
<evidence type="ECO:0000256" key="6">
    <source>
        <dbReference type="ARBA" id="ARBA00023136"/>
    </source>
</evidence>
<feature type="domain" description="Glycine transporter" evidence="8">
    <location>
        <begin position="6"/>
        <end position="80"/>
    </location>
</feature>
<keyword evidence="5 7" id="KW-1133">Transmembrane helix</keyword>
<accession>A0A1I2C692</accession>
<gene>
    <name evidence="9" type="ORF">SAMN04488541_100486</name>
</gene>
<sequence length="201" mass="22152">MTLTYALELIGTFVFAISGALAAEEHELDAFGITFIAFITALGGGTTRDVLLGIHPLVWIADTNYLLTIFVAVAVAIAFKQYILPLRKTFFLFDTIGIGFFTILGLKKALLVAQVSPLIGVIMGMVSATFGGVLRDVFCNQVPLIFRKEIYATACLVGAGIYLFLEKISPYTRLNTLLTIFIIIIIRFVAVKYKLSLTWKR</sequence>
<name>A0A1I2C692_9BACT</name>
<evidence type="ECO:0000256" key="2">
    <source>
        <dbReference type="ARBA" id="ARBA00008193"/>
    </source>
</evidence>
<dbReference type="InterPro" id="IPR005115">
    <property type="entry name" value="Gly_transporter"/>
</dbReference>
<keyword evidence="10" id="KW-1185">Reference proteome</keyword>
<organism evidence="9 10">
    <name type="scientific">Thermoflexibacter ruber</name>
    <dbReference type="NCBI Taxonomy" id="1003"/>
    <lineage>
        <taxon>Bacteria</taxon>
        <taxon>Pseudomonadati</taxon>
        <taxon>Bacteroidota</taxon>
        <taxon>Cytophagia</taxon>
        <taxon>Cytophagales</taxon>
        <taxon>Thermoflexibacteraceae</taxon>
        <taxon>Thermoflexibacter</taxon>
    </lineage>
</organism>
<dbReference type="AlphaFoldDB" id="A0A1I2C692"/>
<reference evidence="9 10" key="1">
    <citation type="submission" date="2016-10" db="EMBL/GenBank/DDBJ databases">
        <authorList>
            <person name="de Groot N.N."/>
        </authorList>
    </citation>
    <scope>NUCLEOTIDE SEQUENCE [LARGE SCALE GENOMIC DNA]</scope>
    <source>
        <strain>GEY</strain>
        <strain evidence="10">DSM 9560</strain>
    </source>
</reference>
<keyword evidence="3" id="KW-1003">Cell membrane</keyword>
<comment type="subcellular location">
    <subcellularLocation>
        <location evidence="1">Cell membrane</location>
        <topology evidence="1">Multi-pass membrane protein</topology>
    </subcellularLocation>
</comment>
<evidence type="ECO:0000313" key="9">
    <source>
        <dbReference type="EMBL" id="SFE63363.1"/>
    </source>
</evidence>
<keyword evidence="4 7" id="KW-0812">Transmembrane</keyword>
<proteinExistence type="inferred from homology"/>
<feature type="transmembrane region" description="Helical" evidence="7">
    <location>
        <begin position="89"/>
        <end position="106"/>
    </location>
</feature>
<dbReference type="Pfam" id="PF03458">
    <property type="entry name" value="Gly_transporter"/>
    <property type="match status" value="2"/>
</dbReference>
<feature type="transmembrane region" description="Helical" evidence="7">
    <location>
        <begin position="118"/>
        <end position="138"/>
    </location>
</feature>